<feature type="non-terminal residue" evidence="18">
    <location>
        <position position="1"/>
    </location>
</feature>
<dbReference type="EMBL" id="JAHRHJ020000001">
    <property type="protein sequence ID" value="KAH9328900.1"/>
    <property type="molecule type" value="Genomic_DNA"/>
</dbReference>
<keyword evidence="3" id="KW-0723">Serine/threonine-protein kinase</keyword>
<dbReference type="Gene3D" id="3.80.10.10">
    <property type="entry name" value="Ribonuclease Inhibitor"/>
    <property type="match status" value="1"/>
</dbReference>
<dbReference type="Gene3D" id="1.10.510.10">
    <property type="entry name" value="Transferase(Phosphotransferase) domain 1"/>
    <property type="match status" value="1"/>
</dbReference>
<organism evidence="18 19">
    <name type="scientific">Taxus chinensis</name>
    <name type="common">Chinese yew</name>
    <name type="synonym">Taxus wallichiana var. chinensis</name>
    <dbReference type="NCBI Taxonomy" id="29808"/>
    <lineage>
        <taxon>Eukaryota</taxon>
        <taxon>Viridiplantae</taxon>
        <taxon>Streptophyta</taxon>
        <taxon>Embryophyta</taxon>
        <taxon>Tracheophyta</taxon>
        <taxon>Spermatophyta</taxon>
        <taxon>Pinopsida</taxon>
        <taxon>Pinidae</taxon>
        <taxon>Conifers II</taxon>
        <taxon>Cupressales</taxon>
        <taxon>Taxaceae</taxon>
        <taxon>Taxus</taxon>
    </lineage>
</organism>
<evidence type="ECO:0000313" key="18">
    <source>
        <dbReference type="EMBL" id="KAH9328900.1"/>
    </source>
</evidence>
<evidence type="ECO:0000256" key="10">
    <source>
        <dbReference type="ARBA" id="ARBA00022840"/>
    </source>
</evidence>
<evidence type="ECO:0000256" key="14">
    <source>
        <dbReference type="ARBA" id="ARBA00048679"/>
    </source>
</evidence>
<reference evidence="18 19" key="1">
    <citation type="journal article" date="2021" name="Nat. Plants">
        <title>The Taxus genome provides insights into paclitaxel biosynthesis.</title>
        <authorList>
            <person name="Xiong X."/>
            <person name="Gou J."/>
            <person name="Liao Q."/>
            <person name="Li Y."/>
            <person name="Zhou Q."/>
            <person name="Bi G."/>
            <person name="Li C."/>
            <person name="Du R."/>
            <person name="Wang X."/>
            <person name="Sun T."/>
            <person name="Guo L."/>
            <person name="Liang H."/>
            <person name="Lu P."/>
            <person name="Wu Y."/>
            <person name="Zhang Z."/>
            <person name="Ro D.K."/>
            <person name="Shang Y."/>
            <person name="Huang S."/>
            <person name="Yan J."/>
        </authorList>
    </citation>
    <scope>NUCLEOTIDE SEQUENCE [LARGE SCALE GENOMIC DNA]</scope>
    <source>
        <strain evidence="18">Ta-2019</strain>
    </source>
</reference>
<dbReference type="Gene3D" id="3.30.200.20">
    <property type="entry name" value="Phosphorylase Kinase, domain 1"/>
    <property type="match status" value="1"/>
</dbReference>
<dbReference type="InterPro" id="IPR051809">
    <property type="entry name" value="Plant_receptor-like_S/T_kinase"/>
</dbReference>
<gene>
    <name evidence="18" type="ORF">KI387_001008</name>
</gene>
<dbReference type="SUPFAM" id="SSF56112">
    <property type="entry name" value="Protein kinase-like (PK-like)"/>
    <property type="match status" value="1"/>
</dbReference>
<evidence type="ECO:0000256" key="16">
    <source>
        <dbReference type="SAM" id="Phobius"/>
    </source>
</evidence>
<evidence type="ECO:0000256" key="9">
    <source>
        <dbReference type="ARBA" id="ARBA00022777"/>
    </source>
</evidence>
<evidence type="ECO:0000256" key="3">
    <source>
        <dbReference type="ARBA" id="ARBA00022527"/>
    </source>
</evidence>
<keyword evidence="11 16" id="KW-1133">Transmembrane helix</keyword>
<evidence type="ECO:0000256" key="2">
    <source>
        <dbReference type="ARBA" id="ARBA00012513"/>
    </source>
</evidence>
<dbReference type="PROSITE" id="PS50011">
    <property type="entry name" value="PROTEIN_KINASE_DOM"/>
    <property type="match status" value="1"/>
</dbReference>
<keyword evidence="12 16" id="KW-0472">Membrane</keyword>
<evidence type="ECO:0000256" key="1">
    <source>
        <dbReference type="ARBA" id="ARBA00004370"/>
    </source>
</evidence>
<keyword evidence="4" id="KW-0433">Leucine-rich repeat</keyword>
<evidence type="ECO:0000256" key="5">
    <source>
        <dbReference type="ARBA" id="ARBA00022679"/>
    </source>
</evidence>
<evidence type="ECO:0000256" key="15">
    <source>
        <dbReference type="PROSITE-ProRule" id="PRU10141"/>
    </source>
</evidence>
<comment type="subcellular location">
    <subcellularLocation>
        <location evidence="1">Membrane</location>
    </subcellularLocation>
</comment>
<dbReference type="InterPro" id="IPR011009">
    <property type="entry name" value="Kinase-like_dom_sf"/>
</dbReference>
<sequence>TVPVSLKNLKVLHYVNFSFNNLTGQIPAEVFRNGSIVVSLDGNPGLCGPRVLSLPTCPKQRGHSALLKKVRIPIFVVTACILLGLLFGFLWQCNLGTPRFNSPESFLKKLERRKILYEELAAATNGFNDANLLGTGSFGSVYKGILSDGTFIAVKVLNLQAEQVHSSFKAECNVLQKVRHQNLVKIITSCSNPYFRGLVFEFMFNGSLEKHLYPERDHSNDGEVCELGFKTRLQIATDIANGMEYLHHYSSIQVVHCNLKPSNVLLDEDMTAHVADFGIARLTTATSTDSLVSTLTVKGSIGYIPP</sequence>
<evidence type="ECO:0000313" key="19">
    <source>
        <dbReference type="Proteomes" id="UP000824469"/>
    </source>
</evidence>
<comment type="catalytic activity">
    <reaction evidence="13">
        <text>L-threonyl-[protein] + ATP = O-phospho-L-threonyl-[protein] + ADP + H(+)</text>
        <dbReference type="Rhea" id="RHEA:46608"/>
        <dbReference type="Rhea" id="RHEA-COMP:11060"/>
        <dbReference type="Rhea" id="RHEA-COMP:11605"/>
        <dbReference type="ChEBI" id="CHEBI:15378"/>
        <dbReference type="ChEBI" id="CHEBI:30013"/>
        <dbReference type="ChEBI" id="CHEBI:30616"/>
        <dbReference type="ChEBI" id="CHEBI:61977"/>
        <dbReference type="ChEBI" id="CHEBI:456216"/>
        <dbReference type="EC" id="2.7.11.1"/>
    </reaction>
</comment>
<evidence type="ECO:0000256" key="13">
    <source>
        <dbReference type="ARBA" id="ARBA00047899"/>
    </source>
</evidence>
<comment type="catalytic activity">
    <reaction evidence="14">
        <text>L-seryl-[protein] + ATP = O-phospho-L-seryl-[protein] + ADP + H(+)</text>
        <dbReference type="Rhea" id="RHEA:17989"/>
        <dbReference type="Rhea" id="RHEA-COMP:9863"/>
        <dbReference type="Rhea" id="RHEA-COMP:11604"/>
        <dbReference type="ChEBI" id="CHEBI:15378"/>
        <dbReference type="ChEBI" id="CHEBI:29999"/>
        <dbReference type="ChEBI" id="CHEBI:30616"/>
        <dbReference type="ChEBI" id="CHEBI:83421"/>
        <dbReference type="ChEBI" id="CHEBI:456216"/>
        <dbReference type="EC" id="2.7.11.1"/>
    </reaction>
</comment>
<dbReference type="InterPro" id="IPR000719">
    <property type="entry name" value="Prot_kinase_dom"/>
</dbReference>
<evidence type="ECO:0000256" key="12">
    <source>
        <dbReference type="ARBA" id="ARBA00023136"/>
    </source>
</evidence>
<dbReference type="InterPro" id="IPR032675">
    <property type="entry name" value="LRR_dom_sf"/>
</dbReference>
<keyword evidence="8 15" id="KW-0547">Nucleotide-binding</keyword>
<feature type="non-terminal residue" evidence="18">
    <location>
        <position position="306"/>
    </location>
</feature>
<accession>A0AA38GW36</accession>
<dbReference type="PANTHER" id="PTHR27008">
    <property type="entry name" value="OS04G0122200 PROTEIN"/>
    <property type="match status" value="1"/>
</dbReference>
<evidence type="ECO:0000256" key="4">
    <source>
        <dbReference type="ARBA" id="ARBA00022614"/>
    </source>
</evidence>
<dbReference type="Pfam" id="PF00069">
    <property type="entry name" value="Pkinase"/>
    <property type="match status" value="1"/>
</dbReference>
<evidence type="ECO:0000256" key="7">
    <source>
        <dbReference type="ARBA" id="ARBA00022737"/>
    </source>
</evidence>
<evidence type="ECO:0000259" key="17">
    <source>
        <dbReference type="PROSITE" id="PS50011"/>
    </source>
</evidence>
<keyword evidence="6 16" id="KW-0812">Transmembrane</keyword>
<dbReference type="FunFam" id="1.10.510.10:FF:001023">
    <property type="entry name" value="Os07g0541700 protein"/>
    <property type="match status" value="1"/>
</dbReference>
<protein>
    <recommendedName>
        <fullName evidence="2">non-specific serine/threonine protein kinase</fullName>
        <ecNumber evidence="2">2.7.11.1</ecNumber>
    </recommendedName>
</protein>
<feature type="binding site" evidence="15">
    <location>
        <position position="155"/>
    </location>
    <ligand>
        <name>ATP</name>
        <dbReference type="ChEBI" id="CHEBI:30616"/>
    </ligand>
</feature>
<proteinExistence type="predicted"/>
<keyword evidence="10 15" id="KW-0067">ATP-binding</keyword>
<feature type="transmembrane region" description="Helical" evidence="16">
    <location>
        <begin position="70"/>
        <end position="91"/>
    </location>
</feature>
<dbReference type="PROSITE" id="PS00107">
    <property type="entry name" value="PROTEIN_KINASE_ATP"/>
    <property type="match status" value="1"/>
</dbReference>
<name>A0AA38GW36_TAXCH</name>
<evidence type="ECO:0000256" key="6">
    <source>
        <dbReference type="ARBA" id="ARBA00022692"/>
    </source>
</evidence>
<dbReference type="GO" id="GO:0005524">
    <property type="term" value="F:ATP binding"/>
    <property type="evidence" value="ECO:0007669"/>
    <property type="project" value="UniProtKB-UniRule"/>
</dbReference>
<keyword evidence="5" id="KW-0808">Transferase</keyword>
<keyword evidence="7" id="KW-0677">Repeat</keyword>
<evidence type="ECO:0000256" key="8">
    <source>
        <dbReference type="ARBA" id="ARBA00022741"/>
    </source>
</evidence>
<dbReference type="AlphaFoldDB" id="A0AA38GW36"/>
<evidence type="ECO:0000256" key="11">
    <source>
        <dbReference type="ARBA" id="ARBA00022989"/>
    </source>
</evidence>
<comment type="caution">
    <text evidence="18">The sequence shown here is derived from an EMBL/GenBank/DDBJ whole genome shotgun (WGS) entry which is preliminary data.</text>
</comment>
<keyword evidence="19" id="KW-1185">Reference proteome</keyword>
<dbReference type="Proteomes" id="UP000824469">
    <property type="component" value="Unassembled WGS sequence"/>
</dbReference>
<dbReference type="GO" id="GO:0016020">
    <property type="term" value="C:membrane"/>
    <property type="evidence" value="ECO:0007669"/>
    <property type="project" value="UniProtKB-SubCell"/>
</dbReference>
<feature type="domain" description="Protein kinase" evidence="17">
    <location>
        <begin position="127"/>
        <end position="306"/>
    </location>
</feature>
<dbReference type="InterPro" id="IPR017441">
    <property type="entry name" value="Protein_kinase_ATP_BS"/>
</dbReference>
<dbReference type="PANTHER" id="PTHR27008:SF499">
    <property type="entry name" value="OS06G0581500 PROTEIN"/>
    <property type="match status" value="1"/>
</dbReference>
<keyword evidence="9" id="KW-0418">Kinase</keyword>
<dbReference type="GO" id="GO:0004674">
    <property type="term" value="F:protein serine/threonine kinase activity"/>
    <property type="evidence" value="ECO:0007669"/>
    <property type="project" value="UniProtKB-KW"/>
</dbReference>
<dbReference type="FunFam" id="3.30.200.20:FF:000661">
    <property type="entry name" value="Serine-threonine protein kinase plant-type"/>
    <property type="match status" value="1"/>
</dbReference>
<dbReference type="EC" id="2.7.11.1" evidence="2"/>
<dbReference type="OMA" id="MEAHNDS"/>